<accession>A0A2Z6DYY2</accession>
<evidence type="ECO:0000256" key="6">
    <source>
        <dbReference type="ARBA" id="ARBA00023125"/>
    </source>
</evidence>
<dbReference type="InterPro" id="IPR025943">
    <property type="entry name" value="Sigma_54_int_dom_ATP-bd_2"/>
</dbReference>
<dbReference type="InterPro" id="IPR001789">
    <property type="entry name" value="Sig_transdc_resp-reg_receiver"/>
</dbReference>
<feature type="modified residue" description="4-aspartylphosphate" evidence="8">
    <location>
        <position position="56"/>
    </location>
</feature>
<sequence length="476" mass="52297">MSEHSLPILIVEDDPDLREALELILTAQGYRVLVAASGPEALELLDRHAVAMVVTDLKMVPMDGLALLDAVRQKLPHLPVALMTAYGDVPAAVRAMKSGACEFLLKPFESRQLLAVIERYAQWGGSAVVADLIAEDPKTQAVRTLAERVAATDATVLLTGESGVGKEVFARLIHAISLRKTGPFVAINCAAIPESLLEATLFGHEKGAFTGAATAQPGKFEQAQGGTILLDEISEMPLLLQAKLLRVLQEKEVERLGGKKAIPLDVRVIATTNRNLSDEVAAGRFREDLFYRLNVFPIAIPPLRDRPADIVPLARYFLSRLAAEWGRVVPGITEEAERILLTYSWPGNVRELHNTLQRALILAPGNVIDGKTLRHCLPNDAPVTDGLDPVEKRATPQWVAGKQAEGDSLPRRDTRTNENGQSAVSLRDWEREQILRILAEEGGSRKRAAQRLGMPERTLRYRLRKYREAGFDVPEA</sequence>
<dbReference type="GO" id="GO:0006355">
    <property type="term" value="P:regulation of DNA-templated transcription"/>
    <property type="evidence" value="ECO:0007669"/>
    <property type="project" value="InterPro"/>
</dbReference>
<organism evidence="12 13">
    <name type="scientific">Hydrogenophilus thermoluteolus</name>
    <name type="common">Pseudomonas hydrogenothermophila</name>
    <dbReference type="NCBI Taxonomy" id="297"/>
    <lineage>
        <taxon>Bacteria</taxon>
        <taxon>Pseudomonadati</taxon>
        <taxon>Pseudomonadota</taxon>
        <taxon>Hydrogenophilia</taxon>
        <taxon>Hydrogenophilales</taxon>
        <taxon>Hydrogenophilaceae</taxon>
        <taxon>Hydrogenophilus</taxon>
    </lineage>
</organism>
<dbReference type="PANTHER" id="PTHR32071">
    <property type="entry name" value="TRANSCRIPTIONAL REGULATORY PROTEIN"/>
    <property type="match status" value="1"/>
</dbReference>
<feature type="domain" description="Sigma-54 factor interaction" evidence="10">
    <location>
        <begin position="132"/>
        <end position="361"/>
    </location>
</feature>
<dbReference type="Pfam" id="PF00158">
    <property type="entry name" value="Sigma54_activat"/>
    <property type="match status" value="1"/>
</dbReference>
<dbReference type="SMART" id="SM00382">
    <property type="entry name" value="AAA"/>
    <property type="match status" value="1"/>
</dbReference>
<dbReference type="Gene3D" id="3.40.50.2300">
    <property type="match status" value="1"/>
</dbReference>
<dbReference type="InterPro" id="IPR003593">
    <property type="entry name" value="AAA+_ATPase"/>
</dbReference>
<dbReference type="KEGG" id="htl:HPTL_1494"/>
<evidence type="ECO:0000313" key="12">
    <source>
        <dbReference type="EMBL" id="BBD77756.1"/>
    </source>
</evidence>
<feature type="compositionally biased region" description="Basic and acidic residues" evidence="9">
    <location>
        <begin position="404"/>
        <end position="416"/>
    </location>
</feature>
<reference evidence="12 13" key="1">
    <citation type="submission" date="2018-04" db="EMBL/GenBank/DDBJ databases">
        <title>Complete genome sequence of Hydrogenophilus thermoluteolus TH-1.</title>
        <authorList>
            <person name="Arai H."/>
        </authorList>
    </citation>
    <scope>NUCLEOTIDE SEQUENCE [LARGE SCALE GENOMIC DNA]</scope>
    <source>
        <strain evidence="12 13">TH-1</strain>
    </source>
</reference>
<dbReference type="Gene3D" id="1.10.8.60">
    <property type="match status" value="1"/>
</dbReference>
<protein>
    <submittedName>
        <fullName evidence="12">Sigma-54-dependent Fis family transcriptional regulator</fullName>
    </submittedName>
</protein>
<dbReference type="SUPFAM" id="SSF52540">
    <property type="entry name" value="P-loop containing nucleoside triphosphate hydrolases"/>
    <property type="match status" value="1"/>
</dbReference>
<dbReference type="Pfam" id="PF00072">
    <property type="entry name" value="Response_reg"/>
    <property type="match status" value="1"/>
</dbReference>
<dbReference type="SMART" id="SM00448">
    <property type="entry name" value="REC"/>
    <property type="match status" value="1"/>
</dbReference>
<keyword evidence="4" id="KW-0902">Two-component regulatory system</keyword>
<dbReference type="InterPro" id="IPR009057">
    <property type="entry name" value="Homeodomain-like_sf"/>
</dbReference>
<dbReference type="Pfam" id="PF25601">
    <property type="entry name" value="AAA_lid_14"/>
    <property type="match status" value="1"/>
</dbReference>
<dbReference type="PRINTS" id="PR01590">
    <property type="entry name" value="HTHFIS"/>
</dbReference>
<dbReference type="Gene3D" id="1.10.10.60">
    <property type="entry name" value="Homeodomain-like"/>
    <property type="match status" value="1"/>
</dbReference>
<dbReference type="GO" id="GO:0043565">
    <property type="term" value="F:sequence-specific DNA binding"/>
    <property type="evidence" value="ECO:0007669"/>
    <property type="project" value="InterPro"/>
</dbReference>
<evidence type="ECO:0000256" key="1">
    <source>
        <dbReference type="ARBA" id="ARBA00022553"/>
    </source>
</evidence>
<evidence type="ECO:0000256" key="2">
    <source>
        <dbReference type="ARBA" id="ARBA00022741"/>
    </source>
</evidence>
<evidence type="ECO:0000259" key="10">
    <source>
        <dbReference type="PROSITE" id="PS50045"/>
    </source>
</evidence>
<evidence type="ECO:0000313" key="13">
    <source>
        <dbReference type="Proteomes" id="UP000262004"/>
    </source>
</evidence>
<evidence type="ECO:0000256" key="7">
    <source>
        <dbReference type="ARBA" id="ARBA00023163"/>
    </source>
</evidence>
<feature type="domain" description="Response regulatory" evidence="11">
    <location>
        <begin position="7"/>
        <end position="121"/>
    </location>
</feature>
<dbReference type="InterPro" id="IPR002078">
    <property type="entry name" value="Sigma_54_int"/>
</dbReference>
<dbReference type="SUPFAM" id="SSF46689">
    <property type="entry name" value="Homeodomain-like"/>
    <property type="match status" value="1"/>
</dbReference>
<keyword evidence="13" id="KW-1185">Reference proteome</keyword>
<dbReference type="PROSITE" id="PS50045">
    <property type="entry name" value="SIGMA54_INTERACT_4"/>
    <property type="match status" value="1"/>
</dbReference>
<dbReference type="GO" id="GO:0005524">
    <property type="term" value="F:ATP binding"/>
    <property type="evidence" value="ECO:0007669"/>
    <property type="project" value="UniProtKB-KW"/>
</dbReference>
<keyword evidence="6" id="KW-0238">DNA-binding</keyword>
<dbReference type="AlphaFoldDB" id="A0A2Z6DYY2"/>
<dbReference type="InterPro" id="IPR027417">
    <property type="entry name" value="P-loop_NTPase"/>
</dbReference>
<dbReference type="CDD" id="cd00009">
    <property type="entry name" value="AAA"/>
    <property type="match status" value="1"/>
</dbReference>
<dbReference type="InterPro" id="IPR025944">
    <property type="entry name" value="Sigma_54_int_dom_CS"/>
</dbReference>
<dbReference type="Proteomes" id="UP000262004">
    <property type="component" value="Chromosome"/>
</dbReference>
<dbReference type="Pfam" id="PF02954">
    <property type="entry name" value="HTH_8"/>
    <property type="match status" value="1"/>
</dbReference>
<dbReference type="PROSITE" id="PS00688">
    <property type="entry name" value="SIGMA54_INTERACT_3"/>
    <property type="match status" value="1"/>
</dbReference>
<dbReference type="SUPFAM" id="SSF52172">
    <property type="entry name" value="CheY-like"/>
    <property type="match status" value="1"/>
</dbReference>
<evidence type="ECO:0000256" key="3">
    <source>
        <dbReference type="ARBA" id="ARBA00022840"/>
    </source>
</evidence>
<dbReference type="InterPro" id="IPR011006">
    <property type="entry name" value="CheY-like_superfamily"/>
</dbReference>
<dbReference type="RefSeq" id="WP_119335466.1">
    <property type="nucleotide sequence ID" value="NZ_AP018558.1"/>
</dbReference>
<evidence type="ECO:0000259" key="11">
    <source>
        <dbReference type="PROSITE" id="PS50110"/>
    </source>
</evidence>
<name>A0A2Z6DYY2_HYDTE</name>
<dbReference type="PROSITE" id="PS50110">
    <property type="entry name" value="RESPONSE_REGULATORY"/>
    <property type="match status" value="1"/>
</dbReference>
<evidence type="ECO:0000256" key="5">
    <source>
        <dbReference type="ARBA" id="ARBA00023015"/>
    </source>
</evidence>
<keyword evidence="3" id="KW-0067">ATP-binding</keyword>
<keyword evidence="1 8" id="KW-0597">Phosphoprotein</keyword>
<evidence type="ECO:0000256" key="8">
    <source>
        <dbReference type="PROSITE-ProRule" id="PRU00169"/>
    </source>
</evidence>
<dbReference type="PANTHER" id="PTHR32071:SF21">
    <property type="entry name" value="TRANSCRIPTIONAL REGULATORY PROTEIN FLGR"/>
    <property type="match status" value="1"/>
</dbReference>
<proteinExistence type="predicted"/>
<dbReference type="FunFam" id="3.40.50.2300:FF:000018">
    <property type="entry name" value="DNA-binding transcriptional regulator NtrC"/>
    <property type="match status" value="1"/>
</dbReference>
<dbReference type="InterPro" id="IPR025662">
    <property type="entry name" value="Sigma_54_int_dom_ATP-bd_1"/>
</dbReference>
<gene>
    <name evidence="12" type="ORF">HPTL_1494</name>
</gene>
<dbReference type="PROSITE" id="PS00676">
    <property type="entry name" value="SIGMA54_INTERACT_2"/>
    <property type="match status" value="1"/>
</dbReference>
<dbReference type="InterPro" id="IPR002197">
    <property type="entry name" value="HTH_Fis"/>
</dbReference>
<evidence type="ECO:0000256" key="9">
    <source>
        <dbReference type="SAM" id="MobiDB-lite"/>
    </source>
</evidence>
<evidence type="ECO:0000256" key="4">
    <source>
        <dbReference type="ARBA" id="ARBA00023012"/>
    </source>
</evidence>
<keyword evidence="5" id="KW-0805">Transcription regulation</keyword>
<keyword evidence="2" id="KW-0547">Nucleotide-binding</keyword>
<keyword evidence="7" id="KW-0804">Transcription</keyword>
<dbReference type="FunFam" id="3.40.50.300:FF:000006">
    <property type="entry name" value="DNA-binding transcriptional regulator NtrC"/>
    <property type="match status" value="1"/>
</dbReference>
<dbReference type="InterPro" id="IPR058031">
    <property type="entry name" value="AAA_lid_NorR"/>
</dbReference>
<dbReference type="GO" id="GO:0000160">
    <property type="term" value="P:phosphorelay signal transduction system"/>
    <property type="evidence" value="ECO:0007669"/>
    <property type="project" value="UniProtKB-KW"/>
</dbReference>
<dbReference type="OrthoDB" id="9804019at2"/>
<dbReference type="EMBL" id="AP018558">
    <property type="protein sequence ID" value="BBD77756.1"/>
    <property type="molecule type" value="Genomic_DNA"/>
</dbReference>
<dbReference type="Gene3D" id="3.40.50.300">
    <property type="entry name" value="P-loop containing nucleotide triphosphate hydrolases"/>
    <property type="match status" value="1"/>
</dbReference>
<dbReference type="PROSITE" id="PS00675">
    <property type="entry name" value="SIGMA54_INTERACT_1"/>
    <property type="match status" value="1"/>
</dbReference>
<feature type="region of interest" description="Disordered" evidence="9">
    <location>
        <begin position="398"/>
        <end position="424"/>
    </location>
</feature>